<keyword evidence="2" id="KW-1185">Reference proteome</keyword>
<dbReference type="AlphaFoldDB" id="A0A8A0RKF5"/>
<gene>
    <name evidence="1" type="ORF">H0A61_00296</name>
</gene>
<proteinExistence type="predicted"/>
<dbReference type="Proteomes" id="UP000662904">
    <property type="component" value="Chromosome"/>
</dbReference>
<accession>A0A8A0RKF5</accession>
<reference evidence="1" key="1">
    <citation type="submission" date="2020-07" db="EMBL/GenBank/DDBJ databases">
        <title>Koleobacter methoxysyntrophicus gen. nov., sp. nov., a novel anaerobic bacterium isolated from deep subsurface oil field and proposal of Koleobacterales ord. nov. in the phylum Firmicutes.</title>
        <authorList>
            <person name="Sakamoto S."/>
            <person name="Tamaki H."/>
        </authorList>
    </citation>
    <scope>NUCLEOTIDE SEQUENCE</scope>
    <source>
        <strain evidence="1">NRmbB1</strain>
    </source>
</reference>
<sequence length="143" mass="16646">MAALQNLDAVINKLGYDIVEEIKKITDEKIRSGLLRHIEKSLGVLVNDGVYAYYVFSKSKDKDKDNNSTYYYSNIFIKTPVETLSCFMNLNFNTDDNNQDDSYEVFFQNLSQDLHKLLFFKDLLEQALIYARYHAKALGDNYE</sequence>
<name>A0A8A0RKF5_9FIRM</name>
<evidence type="ECO:0000313" key="2">
    <source>
        <dbReference type="Proteomes" id="UP000662904"/>
    </source>
</evidence>
<evidence type="ECO:0000313" key="1">
    <source>
        <dbReference type="EMBL" id="QSQ07977.1"/>
    </source>
</evidence>
<protein>
    <recommendedName>
        <fullName evidence="3">CRISPR type III-B/RAMP module-associated protein Cmr5</fullName>
    </recommendedName>
</protein>
<dbReference type="RefSeq" id="WP_206708217.1">
    <property type="nucleotide sequence ID" value="NZ_CP059066.1"/>
</dbReference>
<organism evidence="1 2">
    <name type="scientific">Koleobacter methoxysyntrophicus</name>
    <dbReference type="NCBI Taxonomy" id="2751313"/>
    <lineage>
        <taxon>Bacteria</taxon>
        <taxon>Bacillati</taxon>
        <taxon>Bacillota</taxon>
        <taxon>Clostridia</taxon>
        <taxon>Koleobacterales</taxon>
        <taxon>Koleobacteraceae</taxon>
        <taxon>Koleobacter</taxon>
    </lineage>
</organism>
<dbReference type="KEGG" id="kme:H0A61_00296"/>
<dbReference type="EMBL" id="CP059066">
    <property type="protein sequence ID" value="QSQ07977.1"/>
    <property type="molecule type" value="Genomic_DNA"/>
</dbReference>
<evidence type="ECO:0008006" key="3">
    <source>
        <dbReference type="Google" id="ProtNLM"/>
    </source>
</evidence>